<name>A0A8S4PRB2_OWEFU</name>
<evidence type="ECO:0000256" key="1">
    <source>
        <dbReference type="SAM" id="Phobius"/>
    </source>
</evidence>
<keyword evidence="1" id="KW-1133">Transmembrane helix</keyword>
<gene>
    <name evidence="2" type="ORF">OFUS_LOCUS20935</name>
</gene>
<reference evidence="2" key="1">
    <citation type="submission" date="2022-03" db="EMBL/GenBank/DDBJ databases">
        <authorList>
            <person name="Martin C."/>
        </authorList>
    </citation>
    <scope>NUCLEOTIDE SEQUENCE</scope>
</reference>
<organism evidence="2 3">
    <name type="scientific">Owenia fusiformis</name>
    <name type="common">Polychaete worm</name>
    <dbReference type="NCBI Taxonomy" id="6347"/>
    <lineage>
        <taxon>Eukaryota</taxon>
        <taxon>Metazoa</taxon>
        <taxon>Spiralia</taxon>
        <taxon>Lophotrochozoa</taxon>
        <taxon>Annelida</taxon>
        <taxon>Polychaeta</taxon>
        <taxon>Sedentaria</taxon>
        <taxon>Canalipalpata</taxon>
        <taxon>Sabellida</taxon>
        <taxon>Oweniida</taxon>
        <taxon>Oweniidae</taxon>
        <taxon>Owenia</taxon>
    </lineage>
</organism>
<keyword evidence="1" id="KW-0812">Transmembrane</keyword>
<proteinExistence type="predicted"/>
<evidence type="ECO:0000313" key="2">
    <source>
        <dbReference type="EMBL" id="CAH1796537.1"/>
    </source>
</evidence>
<comment type="caution">
    <text evidence="2">The sequence shown here is derived from an EMBL/GenBank/DDBJ whole genome shotgun (WGS) entry which is preliminary data.</text>
</comment>
<accession>A0A8S4PRB2</accession>
<feature type="transmembrane region" description="Helical" evidence="1">
    <location>
        <begin position="62"/>
        <end position="78"/>
    </location>
</feature>
<dbReference type="Proteomes" id="UP000749559">
    <property type="component" value="Unassembled WGS sequence"/>
</dbReference>
<sequence length="115" mass="13455">MILVMSKLAYWKQILEYLQIDKPIPKPFILQYVLGNYFNVVYFGTKTDILNWSWFDGHIQRMILYVVTTTLVTIFYFINDSLAFLTTPTQSCLNVISHEYALGCKILKCNSRVTN</sequence>
<keyword evidence="1" id="KW-0472">Membrane</keyword>
<dbReference type="EMBL" id="CAIIXF020000010">
    <property type="protein sequence ID" value="CAH1796537.1"/>
    <property type="molecule type" value="Genomic_DNA"/>
</dbReference>
<dbReference type="AlphaFoldDB" id="A0A8S4PRB2"/>
<keyword evidence="3" id="KW-1185">Reference proteome</keyword>
<evidence type="ECO:0000313" key="3">
    <source>
        <dbReference type="Proteomes" id="UP000749559"/>
    </source>
</evidence>
<protein>
    <submittedName>
        <fullName evidence="2">Uncharacterized protein</fullName>
    </submittedName>
</protein>